<sequence length="164" mass="17808">MGGTLHIEPNDNPRAGEPSQAWFALTRRGGRVIPLSQCNCQLAVYAQPYAAGEPPLLEPELEPVAAERYQGIPGAEVVFPKAGIYELQLNGKPVSGARFKPFEFKFEVTVAGGSNQNSRNLRDVNGDLVEGQSQQLPIWAIALPILAFIGILVVVLQNMRRSGE</sequence>
<keyword evidence="1" id="KW-1133">Transmembrane helix</keyword>
<reference evidence="2" key="1">
    <citation type="submission" date="2022-04" db="EMBL/GenBank/DDBJ databases">
        <title>Complete genome sequence of a cyanobacterium, Nostoc sp. SO-36, isolated in Antarctica.</title>
        <authorList>
            <person name="Kanesaki Y."/>
            <person name="Effendi D."/>
            <person name="Sakamoto T."/>
            <person name="Ohtani S."/>
            <person name="Awai K."/>
        </authorList>
    </citation>
    <scope>NUCLEOTIDE SEQUENCE</scope>
    <source>
        <strain evidence="2">SO-36</strain>
    </source>
</reference>
<accession>A0ABN6Q2K1</accession>
<keyword evidence="3" id="KW-1185">Reference proteome</keyword>
<dbReference type="Proteomes" id="UP001055453">
    <property type="component" value="Chromosome"/>
</dbReference>
<evidence type="ECO:0000313" key="2">
    <source>
        <dbReference type="EMBL" id="BDI17034.1"/>
    </source>
</evidence>
<gene>
    <name evidence="2" type="ORF">ANSO36C_28360</name>
</gene>
<keyword evidence="1" id="KW-0812">Transmembrane</keyword>
<organism evidence="2 3">
    <name type="scientific">Nostoc cf. commune SO-36</name>
    <dbReference type="NCBI Taxonomy" id="449208"/>
    <lineage>
        <taxon>Bacteria</taxon>
        <taxon>Bacillati</taxon>
        <taxon>Cyanobacteriota</taxon>
        <taxon>Cyanophyceae</taxon>
        <taxon>Nostocales</taxon>
        <taxon>Nostocaceae</taxon>
        <taxon>Nostoc</taxon>
    </lineage>
</organism>
<evidence type="ECO:0000256" key="1">
    <source>
        <dbReference type="SAM" id="Phobius"/>
    </source>
</evidence>
<protein>
    <submittedName>
        <fullName evidence="2">Uncharacterized protein</fullName>
    </submittedName>
</protein>
<feature type="transmembrane region" description="Helical" evidence="1">
    <location>
        <begin position="136"/>
        <end position="156"/>
    </location>
</feature>
<proteinExistence type="predicted"/>
<evidence type="ECO:0000313" key="3">
    <source>
        <dbReference type="Proteomes" id="UP001055453"/>
    </source>
</evidence>
<keyword evidence="1" id="KW-0472">Membrane</keyword>
<dbReference type="EMBL" id="AP025732">
    <property type="protein sequence ID" value="BDI17034.1"/>
    <property type="molecule type" value="Genomic_DNA"/>
</dbReference>
<name>A0ABN6Q2K1_NOSCO</name>